<keyword evidence="9" id="KW-0121">Carboxypeptidase</keyword>
<evidence type="ECO:0000256" key="2">
    <source>
        <dbReference type="ARBA" id="ARBA00022729"/>
    </source>
</evidence>
<protein>
    <submittedName>
        <fullName evidence="9">D-alanyl-D-alanine carboxypeptidase</fullName>
    </submittedName>
</protein>
<reference evidence="9 10" key="1">
    <citation type="submission" date="2022-03" db="EMBL/GenBank/DDBJ databases">
        <title>Complete genome analysis of Roseomonas KG 17.1 : a prolific producer of plant growth promoters.</title>
        <authorList>
            <person name="Saadouli I."/>
            <person name="Najjari A."/>
            <person name="Mosbah A."/>
            <person name="Ouzari H.I."/>
        </authorList>
    </citation>
    <scope>NUCLEOTIDE SEQUENCE [LARGE SCALE GENOMIC DNA]</scope>
    <source>
        <strain evidence="9 10">KG17-1</strain>
    </source>
</reference>
<dbReference type="InterPro" id="IPR018044">
    <property type="entry name" value="Peptidase_S11"/>
</dbReference>
<comment type="similarity">
    <text evidence="1 7">Belongs to the peptidase S11 family.</text>
</comment>
<dbReference type="RefSeq" id="WP_241792505.1">
    <property type="nucleotide sequence ID" value="NZ_JALBUU010000004.1"/>
</dbReference>
<dbReference type="PROSITE" id="PS51724">
    <property type="entry name" value="SPOR"/>
    <property type="match status" value="1"/>
</dbReference>
<dbReference type="Pfam" id="PF00768">
    <property type="entry name" value="Peptidase_S11"/>
    <property type="match status" value="1"/>
</dbReference>
<sequence length="420" mass="44908">MLHTGLFVRRRASGVVPRLLGRCGVALPEALARARTGLLALAATLAMALPAREAAAQIGGSRYAAVVMDAASGEEILAINADEPRYPASLTKMMTLYLAFDALERGQMSMNTRIRVSRHAAGQEPSKLGLRAGSSITVRDAVLALITKSANDAAAALGERLGGSEVQFGRLMTRKARQLGMRDTSFRNASGLPDANQVTTARDIAILSRALYRDFPQRYAYFRIRQFTWNGQLIQGHNRVLDEYDGADGLKTGFIRASGFNLAASAERNGRRMIAVVFGGASSRERDDHVMALLDRGFATRPGRGTDMMVASAAPRLVGTANAAAVAAPALRPARAAARPVVKAPPPKPGKWAVQVGAFSERQDATRAAAAAARRLGAARVERVRVKGSWFYRAQVTGLSATSARQICDARRGPCMVLQP</sequence>
<dbReference type="PANTHER" id="PTHR21581">
    <property type="entry name" value="D-ALANYL-D-ALANINE CARBOXYPEPTIDASE"/>
    <property type="match status" value="1"/>
</dbReference>
<keyword evidence="4" id="KW-0133">Cell shape</keyword>
<gene>
    <name evidence="9" type="ORF">MON41_02915</name>
</gene>
<evidence type="ECO:0000259" key="8">
    <source>
        <dbReference type="PROSITE" id="PS51724"/>
    </source>
</evidence>
<evidence type="ECO:0000256" key="1">
    <source>
        <dbReference type="ARBA" id="ARBA00007164"/>
    </source>
</evidence>
<dbReference type="Proteomes" id="UP001201985">
    <property type="component" value="Unassembled WGS sequence"/>
</dbReference>
<evidence type="ECO:0000313" key="9">
    <source>
        <dbReference type="EMBL" id="MCI0752717.1"/>
    </source>
</evidence>
<proteinExistence type="inferred from homology"/>
<dbReference type="InterPro" id="IPR001967">
    <property type="entry name" value="Peptidase_S11_N"/>
</dbReference>
<keyword evidence="10" id="KW-1185">Reference proteome</keyword>
<comment type="caution">
    <text evidence="9">The sequence shown here is derived from an EMBL/GenBank/DDBJ whole genome shotgun (WGS) entry which is preliminary data.</text>
</comment>
<evidence type="ECO:0000256" key="6">
    <source>
        <dbReference type="ARBA" id="ARBA00023316"/>
    </source>
</evidence>
<dbReference type="GO" id="GO:0004180">
    <property type="term" value="F:carboxypeptidase activity"/>
    <property type="evidence" value="ECO:0007669"/>
    <property type="project" value="UniProtKB-KW"/>
</dbReference>
<dbReference type="PRINTS" id="PR00725">
    <property type="entry name" value="DADACBPTASE1"/>
</dbReference>
<dbReference type="Gene3D" id="3.30.70.1070">
    <property type="entry name" value="Sporulation related repeat"/>
    <property type="match status" value="1"/>
</dbReference>
<dbReference type="SUPFAM" id="SSF56601">
    <property type="entry name" value="beta-lactamase/transpeptidase-like"/>
    <property type="match status" value="1"/>
</dbReference>
<accession>A0ABS9W0J3</accession>
<keyword evidence="6" id="KW-0961">Cell wall biogenesis/degradation</keyword>
<evidence type="ECO:0000256" key="3">
    <source>
        <dbReference type="ARBA" id="ARBA00022801"/>
    </source>
</evidence>
<keyword evidence="5" id="KW-0573">Peptidoglycan synthesis</keyword>
<dbReference type="Gene3D" id="3.40.710.10">
    <property type="entry name" value="DD-peptidase/beta-lactamase superfamily"/>
    <property type="match status" value="1"/>
</dbReference>
<dbReference type="InterPro" id="IPR012338">
    <property type="entry name" value="Beta-lactam/transpept-like"/>
</dbReference>
<organism evidence="9 10">
    <name type="scientific">Teichococcus vastitatis</name>
    <dbReference type="NCBI Taxonomy" id="2307076"/>
    <lineage>
        <taxon>Bacteria</taxon>
        <taxon>Pseudomonadati</taxon>
        <taxon>Pseudomonadota</taxon>
        <taxon>Alphaproteobacteria</taxon>
        <taxon>Acetobacterales</taxon>
        <taxon>Roseomonadaceae</taxon>
        <taxon>Roseomonas</taxon>
    </lineage>
</organism>
<name>A0ABS9W0J3_9PROT</name>
<dbReference type="Pfam" id="PF05036">
    <property type="entry name" value="SPOR"/>
    <property type="match status" value="1"/>
</dbReference>
<dbReference type="EMBL" id="JALBUU010000004">
    <property type="protein sequence ID" value="MCI0752717.1"/>
    <property type="molecule type" value="Genomic_DNA"/>
</dbReference>
<evidence type="ECO:0000256" key="5">
    <source>
        <dbReference type="ARBA" id="ARBA00022984"/>
    </source>
</evidence>
<evidence type="ECO:0000256" key="4">
    <source>
        <dbReference type="ARBA" id="ARBA00022960"/>
    </source>
</evidence>
<keyword evidence="9" id="KW-0645">Protease</keyword>
<dbReference type="InterPro" id="IPR036680">
    <property type="entry name" value="SPOR-like_sf"/>
</dbReference>
<evidence type="ECO:0000256" key="7">
    <source>
        <dbReference type="RuleBase" id="RU004016"/>
    </source>
</evidence>
<feature type="domain" description="SPOR" evidence="8">
    <location>
        <begin position="346"/>
        <end position="420"/>
    </location>
</feature>
<keyword evidence="2" id="KW-0732">Signal</keyword>
<dbReference type="InterPro" id="IPR007730">
    <property type="entry name" value="SPOR-like_dom"/>
</dbReference>
<evidence type="ECO:0000313" key="10">
    <source>
        <dbReference type="Proteomes" id="UP001201985"/>
    </source>
</evidence>
<keyword evidence="3" id="KW-0378">Hydrolase</keyword>
<dbReference type="PANTHER" id="PTHR21581:SF6">
    <property type="entry name" value="TRAFFICKING PROTEIN PARTICLE COMPLEX SUBUNIT 12"/>
    <property type="match status" value="1"/>
</dbReference>